<evidence type="ECO:0000313" key="10">
    <source>
        <dbReference type="Proteomes" id="UP000033558"/>
    </source>
</evidence>
<dbReference type="Proteomes" id="UP000033558">
    <property type="component" value="Unassembled WGS sequence"/>
</dbReference>
<keyword evidence="5" id="KW-0808">Transferase</keyword>
<gene>
    <name evidence="9" type="ORF">JG30_07400</name>
</gene>
<dbReference type="CDD" id="cd00006">
    <property type="entry name" value="PTS_IIA_man"/>
    <property type="match status" value="1"/>
</dbReference>
<dbReference type="PROSITE" id="PS51096">
    <property type="entry name" value="PTS_EIIA_TYPE_4"/>
    <property type="match status" value="1"/>
</dbReference>
<comment type="caution">
    <text evidence="9">The sequence shown here is derived from an EMBL/GenBank/DDBJ whole genome shotgun (WGS) entry which is preliminary data.</text>
</comment>
<accession>A0A0F4LVX8</accession>
<dbReference type="SUPFAM" id="SSF53062">
    <property type="entry name" value="PTS system fructose IIA component-like"/>
    <property type="match status" value="1"/>
</dbReference>
<dbReference type="OrthoDB" id="9799827at2"/>
<evidence type="ECO:0000256" key="2">
    <source>
        <dbReference type="ARBA" id="ARBA00022448"/>
    </source>
</evidence>
<dbReference type="GO" id="GO:0016020">
    <property type="term" value="C:membrane"/>
    <property type="evidence" value="ECO:0007669"/>
    <property type="project" value="InterPro"/>
</dbReference>
<dbReference type="AlphaFoldDB" id="A0A0F4LVX8"/>
<keyword evidence="2" id="KW-0813">Transport</keyword>
<keyword evidence="10" id="KW-1185">Reference proteome</keyword>
<dbReference type="InterPro" id="IPR033887">
    <property type="entry name" value="PTS_IIA_man"/>
</dbReference>
<dbReference type="STRING" id="1218492.JG30_07400"/>
<protein>
    <submittedName>
        <fullName evidence="9">PTS Man IIA</fullName>
    </submittedName>
</protein>
<dbReference type="Gene3D" id="3.40.50.510">
    <property type="entry name" value="Phosphotransferase system, mannose-type IIA component"/>
    <property type="match status" value="1"/>
</dbReference>
<proteinExistence type="predicted"/>
<evidence type="ECO:0000256" key="3">
    <source>
        <dbReference type="ARBA" id="ARBA00022490"/>
    </source>
</evidence>
<feature type="domain" description="PTS EIIA type-4" evidence="8">
    <location>
        <begin position="1"/>
        <end position="127"/>
    </location>
</feature>
<evidence type="ECO:0000256" key="7">
    <source>
        <dbReference type="ARBA" id="ARBA00022777"/>
    </source>
</evidence>
<dbReference type="PATRIC" id="fig|1218492.5.peg.878"/>
<evidence type="ECO:0000256" key="5">
    <source>
        <dbReference type="ARBA" id="ARBA00022679"/>
    </source>
</evidence>
<comment type="subcellular location">
    <subcellularLocation>
        <location evidence="1">Cytoplasm</location>
    </subcellularLocation>
</comment>
<evidence type="ECO:0000256" key="1">
    <source>
        <dbReference type="ARBA" id="ARBA00004496"/>
    </source>
</evidence>
<organism evidence="9 10">
    <name type="scientific">Bombilactobacillus mellifer</name>
    <dbReference type="NCBI Taxonomy" id="1218492"/>
    <lineage>
        <taxon>Bacteria</taxon>
        <taxon>Bacillati</taxon>
        <taxon>Bacillota</taxon>
        <taxon>Bacilli</taxon>
        <taxon>Lactobacillales</taxon>
        <taxon>Lactobacillaceae</taxon>
        <taxon>Bombilactobacillus</taxon>
    </lineage>
</organism>
<dbReference type="InterPro" id="IPR036662">
    <property type="entry name" value="PTS_EIIA_man-typ_sf"/>
</dbReference>
<dbReference type="InterPro" id="IPR051471">
    <property type="entry name" value="Bacterial_PTS_sugar_comp"/>
</dbReference>
<evidence type="ECO:0000256" key="6">
    <source>
        <dbReference type="ARBA" id="ARBA00022683"/>
    </source>
</evidence>
<dbReference type="InterPro" id="IPR004701">
    <property type="entry name" value="PTS_EIIA_man-typ"/>
</dbReference>
<dbReference type="EMBL" id="JXJQ01000008">
    <property type="protein sequence ID" value="KJY61691.1"/>
    <property type="molecule type" value="Genomic_DNA"/>
</dbReference>
<keyword evidence="7" id="KW-0418">Kinase</keyword>
<dbReference type="GO" id="GO:0016301">
    <property type="term" value="F:kinase activity"/>
    <property type="evidence" value="ECO:0007669"/>
    <property type="project" value="UniProtKB-KW"/>
</dbReference>
<evidence type="ECO:0000259" key="8">
    <source>
        <dbReference type="PROSITE" id="PS51096"/>
    </source>
</evidence>
<name>A0A0F4LVX8_9LACO</name>
<dbReference type="RefSeq" id="WP_046316293.1">
    <property type="nucleotide sequence ID" value="NZ_JAMBJK010000018.1"/>
</dbReference>
<evidence type="ECO:0000256" key="4">
    <source>
        <dbReference type="ARBA" id="ARBA00022597"/>
    </source>
</evidence>
<dbReference type="HOGENOM" id="CLU_123235_1_1_9"/>
<sequence length="138" mass="14875">MIGIVVATHGTLAAGFENALNLIMGQIENSKFLGLNEGNNIDNFGQAIYQSVVQLDEGQGVLVFTDLQGATPFNQAVSKLRSLKPTQFEIITGVNLPMLVEAINERLLGKDLQFIKNAAMKVGQTGINDLTTLLDQKS</sequence>
<keyword evidence="3" id="KW-0963">Cytoplasm</keyword>
<keyword evidence="6" id="KW-0598">Phosphotransferase system</keyword>
<reference evidence="9 10" key="1">
    <citation type="submission" date="2015-01" db="EMBL/GenBank/DDBJ databases">
        <title>Comparative genomics of the lactic acid bacteria isolated from the honey bee gut.</title>
        <authorList>
            <person name="Ellegaard K.M."/>
            <person name="Tamarit D."/>
            <person name="Javelind E."/>
            <person name="Olofsson T."/>
            <person name="Andersson S.G."/>
            <person name="Vasquez A."/>
        </authorList>
    </citation>
    <scope>NUCLEOTIDE SEQUENCE [LARGE SCALE GENOMIC DNA]</scope>
    <source>
        <strain evidence="9 10">Bin4</strain>
    </source>
</reference>
<keyword evidence="4" id="KW-0762">Sugar transport</keyword>
<dbReference type="GO" id="GO:0009401">
    <property type="term" value="P:phosphoenolpyruvate-dependent sugar phosphotransferase system"/>
    <property type="evidence" value="ECO:0007669"/>
    <property type="project" value="UniProtKB-KW"/>
</dbReference>
<dbReference type="Pfam" id="PF03610">
    <property type="entry name" value="EIIA-man"/>
    <property type="match status" value="1"/>
</dbReference>
<dbReference type="PANTHER" id="PTHR33799">
    <property type="entry name" value="PTS PERMEASE-RELATED-RELATED"/>
    <property type="match status" value="1"/>
</dbReference>
<dbReference type="GO" id="GO:0005737">
    <property type="term" value="C:cytoplasm"/>
    <property type="evidence" value="ECO:0007669"/>
    <property type="project" value="UniProtKB-SubCell"/>
</dbReference>
<evidence type="ECO:0000313" key="9">
    <source>
        <dbReference type="EMBL" id="KJY61691.1"/>
    </source>
</evidence>
<dbReference type="PANTHER" id="PTHR33799:SF1">
    <property type="entry name" value="PTS SYSTEM MANNOSE-SPECIFIC EIIAB COMPONENT-RELATED"/>
    <property type="match status" value="1"/>
</dbReference>